<protein>
    <submittedName>
        <fullName evidence="1">Uncharacterized protein</fullName>
    </submittedName>
</protein>
<sequence length="536" mass="61464">MTTNKKPIYLNKAQQEAMLVSARTEVDIWGRRTGKSHGIIAPRTIRNVQLMRGSTGAFVSSTFKQAHMRTIPAMKQGLKEFGYIENRHYFIGKKPPKKFGFGKPIVEPSNYDNVISWYNGSIQVIISQDVKLGSNSMTLDYVIGDEAKGLDFDKLKDETFPANGGTRRYFADCPYHHGFIFVSDMPVAKSGKWLLNYREKMDPAVIQSIKELMTEWHRLQTLPDSEYKRRCILETEKLLAQLRSVAVYYSECSSFENVDIIGLQYFKTQKRDLPPLVFQTSILCKRIERLKDGFYPSFNEKIHTYIANNNKPLIDNLYTSEEIDYGCRLDGDVNLKAPISGAFDYNANINWLVVGQRDGQKLRVIKSFYVKYTRKLRELVDDFCNYYRYHQTKEFIYYYDNTALGSNYAVSNDDFASVICDQFFKNRWIVTRIHIGNPMKHHEKYSIINDCFRGAKHLLPVLNKENNEALIMSITLAEVAVTSRGFQKYKGGEKLIESEDDPLEFRTDGSDAFDTLLLGNSLFPYSTVGGGIGSAV</sequence>
<evidence type="ECO:0000313" key="1">
    <source>
        <dbReference type="EMBL" id="MPM64594.1"/>
    </source>
</evidence>
<organism evidence="1">
    <name type="scientific">bioreactor metagenome</name>
    <dbReference type="NCBI Taxonomy" id="1076179"/>
    <lineage>
        <taxon>unclassified sequences</taxon>
        <taxon>metagenomes</taxon>
        <taxon>ecological metagenomes</taxon>
    </lineage>
</organism>
<dbReference type="AlphaFoldDB" id="A0A645BS21"/>
<gene>
    <name evidence="1" type="ORF">SDC9_111481</name>
</gene>
<reference evidence="1" key="1">
    <citation type="submission" date="2019-08" db="EMBL/GenBank/DDBJ databases">
        <authorList>
            <person name="Kucharzyk K."/>
            <person name="Murdoch R.W."/>
            <person name="Higgins S."/>
            <person name="Loffler F."/>
        </authorList>
    </citation>
    <scope>NUCLEOTIDE SEQUENCE</scope>
</reference>
<accession>A0A645BS21</accession>
<dbReference type="EMBL" id="VSSQ01020040">
    <property type="protein sequence ID" value="MPM64594.1"/>
    <property type="molecule type" value="Genomic_DNA"/>
</dbReference>
<proteinExistence type="predicted"/>
<comment type="caution">
    <text evidence="1">The sequence shown here is derived from an EMBL/GenBank/DDBJ whole genome shotgun (WGS) entry which is preliminary data.</text>
</comment>
<name>A0A645BS21_9ZZZZ</name>